<organism evidence="1 2">
    <name type="scientific">Oryza sativa subsp. japonica</name>
    <name type="common">Rice</name>
    <dbReference type="NCBI Taxonomy" id="39947"/>
    <lineage>
        <taxon>Eukaryota</taxon>
        <taxon>Viridiplantae</taxon>
        <taxon>Streptophyta</taxon>
        <taxon>Embryophyta</taxon>
        <taxon>Tracheophyta</taxon>
        <taxon>Spermatophyta</taxon>
        <taxon>Magnoliopsida</taxon>
        <taxon>Liliopsida</taxon>
        <taxon>Poales</taxon>
        <taxon>Poaceae</taxon>
        <taxon>BOP clade</taxon>
        <taxon>Oryzoideae</taxon>
        <taxon>Oryzeae</taxon>
        <taxon>Oryzinae</taxon>
        <taxon>Oryza</taxon>
        <taxon>Oryza sativa</taxon>
    </lineage>
</organism>
<reference evidence="2" key="2">
    <citation type="journal article" date="2008" name="Nucleic Acids Res.">
        <title>The rice annotation project database (RAP-DB): 2008 update.</title>
        <authorList>
            <consortium name="The rice annotation project (RAP)"/>
        </authorList>
    </citation>
    <scope>GENOME REANNOTATION</scope>
    <source>
        <strain evidence="2">cv. Nipponbare</strain>
    </source>
</reference>
<accession>Q69K81</accession>
<sequence>MQINHRRCWSPCRSCLQIRWRLRIDGHHHGSWVRSRARLDHALASAVRSQALYGHLHMVRNCRKRQWHLDHREGRLRVSQGSD</sequence>
<dbReference type="AlphaFoldDB" id="Q69K81"/>
<reference evidence="2" key="1">
    <citation type="journal article" date="2005" name="Nature">
        <title>The map-based sequence of the rice genome.</title>
        <authorList>
            <consortium name="International rice genome sequencing project (IRGSP)"/>
            <person name="Matsumoto T."/>
            <person name="Wu J."/>
            <person name="Kanamori H."/>
            <person name="Katayose Y."/>
            <person name="Fujisawa M."/>
            <person name="Namiki N."/>
            <person name="Mizuno H."/>
            <person name="Yamamoto K."/>
            <person name="Antonio B.A."/>
            <person name="Baba T."/>
            <person name="Sakata K."/>
            <person name="Nagamura Y."/>
            <person name="Aoki H."/>
            <person name="Arikawa K."/>
            <person name="Arita K."/>
            <person name="Bito T."/>
            <person name="Chiden Y."/>
            <person name="Fujitsuka N."/>
            <person name="Fukunaka R."/>
            <person name="Hamada M."/>
            <person name="Harada C."/>
            <person name="Hayashi A."/>
            <person name="Hijishita S."/>
            <person name="Honda M."/>
            <person name="Hosokawa S."/>
            <person name="Ichikawa Y."/>
            <person name="Idonuma A."/>
            <person name="Iijima M."/>
            <person name="Ikeda M."/>
            <person name="Ikeno M."/>
            <person name="Ito K."/>
            <person name="Ito S."/>
            <person name="Ito T."/>
            <person name="Ito Y."/>
            <person name="Ito Y."/>
            <person name="Iwabuchi A."/>
            <person name="Kamiya K."/>
            <person name="Karasawa W."/>
            <person name="Kurita K."/>
            <person name="Katagiri S."/>
            <person name="Kikuta A."/>
            <person name="Kobayashi H."/>
            <person name="Kobayashi N."/>
            <person name="Machita K."/>
            <person name="Maehara T."/>
            <person name="Masukawa M."/>
            <person name="Mizubayashi T."/>
            <person name="Mukai Y."/>
            <person name="Nagasaki H."/>
            <person name="Nagata Y."/>
            <person name="Naito S."/>
            <person name="Nakashima M."/>
            <person name="Nakama Y."/>
            <person name="Nakamichi Y."/>
            <person name="Nakamura M."/>
            <person name="Meguro A."/>
            <person name="Negishi M."/>
            <person name="Ohta I."/>
            <person name="Ohta T."/>
            <person name="Okamoto M."/>
            <person name="Ono N."/>
            <person name="Saji S."/>
            <person name="Sakaguchi M."/>
            <person name="Sakai K."/>
            <person name="Shibata M."/>
            <person name="Shimokawa T."/>
            <person name="Song J."/>
            <person name="Takazaki Y."/>
            <person name="Terasawa K."/>
            <person name="Tsugane M."/>
            <person name="Tsuji K."/>
            <person name="Ueda S."/>
            <person name="Waki K."/>
            <person name="Yamagata H."/>
            <person name="Yamamoto M."/>
            <person name="Yamamoto S."/>
            <person name="Yamane H."/>
            <person name="Yoshiki S."/>
            <person name="Yoshihara R."/>
            <person name="Yukawa K."/>
            <person name="Zhong H."/>
            <person name="Yano M."/>
            <person name="Yuan Q."/>
            <person name="Ouyang S."/>
            <person name="Liu J."/>
            <person name="Jones K.M."/>
            <person name="Gansberger K."/>
            <person name="Moffat K."/>
            <person name="Hill J."/>
            <person name="Bera J."/>
            <person name="Fadrosh D."/>
            <person name="Jin S."/>
            <person name="Johri S."/>
            <person name="Kim M."/>
            <person name="Overton L."/>
            <person name="Reardon M."/>
            <person name="Tsitrin T."/>
            <person name="Vuong H."/>
            <person name="Weaver B."/>
            <person name="Ciecko A."/>
            <person name="Tallon L."/>
            <person name="Jackson J."/>
            <person name="Pai G."/>
            <person name="Aken S.V."/>
            <person name="Utterback T."/>
            <person name="Reidmuller S."/>
            <person name="Feldblyum T."/>
            <person name="Hsiao J."/>
            <person name="Zismann V."/>
            <person name="Iobst S."/>
            <person name="de Vazeille A.R."/>
            <person name="Buell C.R."/>
            <person name="Ying K."/>
            <person name="Li Y."/>
            <person name="Lu T."/>
            <person name="Huang Y."/>
            <person name="Zhao Q."/>
            <person name="Feng Q."/>
            <person name="Zhang L."/>
            <person name="Zhu J."/>
            <person name="Weng Q."/>
            <person name="Mu J."/>
            <person name="Lu Y."/>
            <person name="Fan D."/>
            <person name="Liu Y."/>
            <person name="Guan J."/>
            <person name="Zhang Y."/>
            <person name="Yu S."/>
            <person name="Liu X."/>
            <person name="Zhang Y."/>
            <person name="Hong G."/>
            <person name="Han B."/>
            <person name="Choisne N."/>
            <person name="Demange N."/>
            <person name="Orjeda G."/>
            <person name="Samain S."/>
            <person name="Cattolico L."/>
            <person name="Pelletier E."/>
            <person name="Couloux A."/>
            <person name="Segurens B."/>
            <person name="Wincker P."/>
            <person name="D'Hont A."/>
            <person name="Scarpelli C."/>
            <person name="Weissenbach J."/>
            <person name="Salanoubat M."/>
            <person name="Quetier F."/>
            <person name="Yu Y."/>
            <person name="Kim H.R."/>
            <person name="Rambo T."/>
            <person name="Currie J."/>
            <person name="Collura K."/>
            <person name="Luo M."/>
            <person name="Yang T."/>
            <person name="Ammiraju J.S.S."/>
            <person name="Engler F."/>
            <person name="Soderlund C."/>
            <person name="Wing R.A."/>
            <person name="Palmer L.E."/>
            <person name="de la Bastide M."/>
            <person name="Spiegel L."/>
            <person name="Nascimento L."/>
            <person name="Zutavern T."/>
            <person name="O'Shaughnessy A."/>
            <person name="Dike S."/>
            <person name="Dedhia N."/>
            <person name="Preston R."/>
            <person name="Balija V."/>
            <person name="McCombie W.R."/>
            <person name="Chow T."/>
            <person name="Chen H."/>
            <person name="Chung M."/>
            <person name="Chen C."/>
            <person name="Shaw J."/>
            <person name="Wu H."/>
            <person name="Hsiao K."/>
            <person name="Chao Y."/>
            <person name="Chu M."/>
            <person name="Cheng C."/>
            <person name="Hour A."/>
            <person name="Lee P."/>
            <person name="Lin S."/>
            <person name="Lin Y."/>
            <person name="Liou J."/>
            <person name="Liu S."/>
            <person name="Hsing Y."/>
            <person name="Raghuvanshi S."/>
            <person name="Mohanty A."/>
            <person name="Bharti A.K."/>
            <person name="Gaur A."/>
            <person name="Gupta V."/>
            <person name="Kumar D."/>
            <person name="Ravi V."/>
            <person name="Vij S."/>
            <person name="Kapur A."/>
            <person name="Khurana P."/>
            <person name="Khurana P."/>
            <person name="Khurana J.P."/>
            <person name="Tyagi A.K."/>
            <person name="Gaikwad K."/>
            <person name="Singh A."/>
            <person name="Dalal V."/>
            <person name="Srivastava S."/>
            <person name="Dixit A."/>
            <person name="Pal A.K."/>
            <person name="Ghazi I.A."/>
            <person name="Yadav M."/>
            <person name="Pandit A."/>
            <person name="Bhargava A."/>
            <person name="Sureshbabu K."/>
            <person name="Batra K."/>
            <person name="Sharma T.R."/>
            <person name="Mohapatra T."/>
            <person name="Singh N.K."/>
            <person name="Messing J."/>
            <person name="Nelson A.B."/>
            <person name="Fuks G."/>
            <person name="Kavchok S."/>
            <person name="Keizer G."/>
            <person name="Linton E."/>
            <person name="Llaca V."/>
            <person name="Song R."/>
            <person name="Tanyolac B."/>
            <person name="Young S."/>
            <person name="Ho-Il K."/>
            <person name="Hahn J.H."/>
            <person name="Sangsakoo G."/>
            <person name="Vanavichit A."/>
            <person name="de Mattos Luiz.A.T."/>
            <person name="Zimmer P.D."/>
            <person name="Malone G."/>
            <person name="Dellagostin O."/>
            <person name="de Oliveira A.C."/>
            <person name="Bevan M."/>
            <person name="Bancroft I."/>
            <person name="Minx P."/>
            <person name="Cordum H."/>
            <person name="Wilson R."/>
            <person name="Cheng Z."/>
            <person name="Jin W."/>
            <person name="Jiang J."/>
            <person name="Leong S.A."/>
            <person name="Iwama H."/>
            <person name="Gojobori T."/>
            <person name="Itoh T."/>
            <person name="Niimura Y."/>
            <person name="Fujii Y."/>
            <person name="Habara T."/>
            <person name="Sakai H."/>
            <person name="Sato Y."/>
            <person name="Wilson G."/>
            <person name="Kumar K."/>
            <person name="McCouch S."/>
            <person name="Juretic N."/>
            <person name="Hoen D."/>
            <person name="Wright S."/>
            <person name="Bruskiewich R."/>
            <person name="Bureau T."/>
            <person name="Miyao A."/>
            <person name="Hirochika H."/>
            <person name="Nishikawa T."/>
            <person name="Kadowaki K."/>
            <person name="Sugiura M."/>
            <person name="Burr B."/>
            <person name="Sasaki T."/>
        </authorList>
    </citation>
    <scope>NUCLEOTIDE SEQUENCE [LARGE SCALE GENOMIC DNA]</scope>
    <source>
        <strain evidence="2">cv. Nipponbare</strain>
    </source>
</reference>
<name>Q69K81_ORYSJ</name>
<gene>
    <name evidence="1" type="primary">OSJNBb0079K11.34</name>
</gene>
<dbReference type="EMBL" id="AP005971">
    <property type="protein sequence ID" value="BAD36623.1"/>
    <property type="molecule type" value="Genomic_DNA"/>
</dbReference>
<protein>
    <submittedName>
        <fullName evidence="1">Uncharacterized protein</fullName>
    </submittedName>
</protein>
<evidence type="ECO:0000313" key="2">
    <source>
        <dbReference type="Proteomes" id="UP000000763"/>
    </source>
</evidence>
<evidence type="ECO:0000313" key="1">
    <source>
        <dbReference type="EMBL" id="BAD36623.1"/>
    </source>
</evidence>
<proteinExistence type="predicted"/>
<dbReference type="Proteomes" id="UP000000763">
    <property type="component" value="Chromosome 9"/>
</dbReference>